<evidence type="ECO:0000313" key="8">
    <source>
        <dbReference type="EMBL" id="PIR44086.1"/>
    </source>
</evidence>
<dbReference type="EMBL" id="PCXV01000028">
    <property type="protein sequence ID" value="PIR44086.1"/>
    <property type="molecule type" value="Genomic_DNA"/>
</dbReference>
<evidence type="ECO:0000256" key="3">
    <source>
        <dbReference type="ARBA" id="ARBA00023136"/>
    </source>
</evidence>
<accession>A0A2H0RCI1</accession>
<dbReference type="GO" id="GO:0043093">
    <property type="term" value="P:FtsZ-dependent cytokinesis"/>
    <property type="evidence" value="ECO:0007669"/>
    <property type="project" value="UniProtKB-UniRule"/>
</dbReference>
<evidence type="ECO:0000313" key="9">
    <source>
        <dbReference type="Proteomes" id="UP000231602"/>
    </source>
</evidence>
<dbReference type="GO" id="GO:0032153">
    <property type="term" value="C:cell division site"/>
    <property type="evidence" value="ECO:0007669"/>
    <property type="project" value="UniProtKB-UniRule"/>
</dbReference>
<comment type="similarity">
    <text evidence="5 6">Belongs to the FtsA/MreB family.</text>
</comment>
<keyword evidence="4 5" id="KW-0131">Cell cycle</keyword>
<dbReference type="GO" id="GO:0009898">
    <property type="term" value="C:cytoplasmic side of plasma membrane"/>
    <property type="evidence" value="ECO:0007669"/>
    <property type="project" value="UniProtKB-UniRule"/>
</dbReference>
<dbReference type="Pfam" id="PF14450">
    <property type="entry name" value="FtsA"/>
    <property type="match status" value="1"/>
</dbReference>
<evidence type="ECO:0000256" key="4">
    <source>
        <dbReference type="ARBA" id="ARBA00023306"/>
    </source>
</evidence>
<protein>
    <recommendedName>
        <fullName evidence="5 6">Cell division protein FtsA</fullName>
    </recommendedName>
</protein>
<sequence length="408" mass="44416">MFLTALDLGSSQIKILVSETSNGNKLSLLDVLKFPSQGIRKGEVVDVQEASQAITMALNEVKKNDKNAVKNIFVNISGKNINTQSSRGIVAVSRADNEIYQDDVDRAVKASQAVNFSSKNRKIIHTIIQEYIIDGEEQVQSPLSMSGNRLEVNSLIVDAFSPIADDLNRAIEMAGGKVFETVYNPIASSGAILTKTNKELGVVLVDIGFGTTSMAIFEENKLIGAKVFPIGASNITNDLAVALKSSIQTAEKIKLSYGHALIKEVSLKDKVDLFEIDKTLKSVISRKFICEIIEVRLAEIFELVHNELKVLGKTQLPGGVVLAGGGSKMSGIIDLAKQELMLPAHLAHMNTDIFDATNRDSSAMIEDLEFSTALGLLYFGSNVYLDGGNGWMSNKKDIFSRVFRNLMP</sequence>
<dbReference type="PANTHER" id="PTHR32432:SF4">
    <property type="entry name" value="CELL DIVISION PROTEIN FTSA"/>
    <property type="match status" value="1"/>
</dbReference>
<evidence type="ECO:0000256" key="5">
    <source>
        <dbReference type="HAMAP-Rule" id="MF_02033"/>
    </source>
</evidence>
<dbReference type="InterPro" id="IPR043129">
    <property type="entry name" value="ATPase_NBD"/>
</dbReference>
<evidence type="ECO:0000256" key="1">
    <source>
        <dbReference type="ARBA" id="ARBA00022475"/>
    </source>
</evidence>
<keyword evidence="3 5" id="KW-0472">Membrane</keyword>
<dbReference type="CDD" id="cd24048">
    <property type="entry name" value="ASKHA_NBD_FtsA"/>
    <property type="match status" value="1"/>
</dbReference>
<dbReference type="PIRSF" id="PIRSF003101">
    <property type="entry name" value="FtsA"/>
    <property type="match status" value="1"/>
</dbReference>
<evidence type="ECO:0000256" key="2">
    <source>
        <dbReference type="ARBA" id="ARBA00022618"/>
    </source>
</evidence>
<dbReference type="PANTHER" id="PTHR32432">
    <property type="entry name" value="CELL DIVISION PROTEIN FTSA-RELATED"/>
    <property type="match status" value="1"/>
</dbReference>
<dbReference type="Gene3D" id="3.30.420.40">
    <property type="match status" value="1"/>
</dbReference>
<dbReference type="InterPro" id="IPR050696">
    <property type="entry name" value="FtsA/MreB"/>
</dbReference>
<organism evidence="8 9">
    <name type="scientific">Candidatus Wolfebacteria bacterium CG10_big_fil_rev_8_21_14_0_10_31_9</name>
    <dbReference type="NCBI Taxonomy" id="1975070"/>
    <lineage>
        <taxon>Bacteria</taxon>
        <taxon>Candidatus Wolfeibacteriota</taxon>
    </lineage>
</organism>
<gene>
    <name evidence="5 8" type="primary">ftsA</name>
    <name evidence="8" type="ORF">COV23_01755</name>
</gene>
<dbReference type="Gene3D" id="3.30.1490.110">
    <property type="match status" value="1"/>
</dbReference>
<dbReference type="Proteomes" id="UP000231602">
    <property type="component" value="Unassembled WGS sequence"/>
</dbReference>
<dbReference type="NCBIfam" id="TIGR01174">
    <property type="entry name" value="ftsA"/>
    <property type="match status" value="1"/>
</dbReference>
<dbReference type="Pfam" id="PF02491">
    <property type="entry name" value="SHS2_FTSA"/>
    <property type="match status" value="1"/>
</dbReference>
<dbReference type="AlphaFoldDB" id="A0A2H0RCI1"/>
<dbReference type="SUPFAM" id="SSF53067">
    <property type="entry name" value="Actin-like ATPase domain"/>
    <property type="match status" value="2"/>
</dbReference>
<evidence type="ECO:0000259" key="7">
    <source>
        <dbReference type="SMART" id="SM00842"/>
    </source>
</evidence>
<comment type="subcellular location">
    <subcellularLocation>
        <location evidence="5">Cell membrane</location>
        <topology evidence="5">Peripheral membrane protein</topology>
        <orientation evidence="5">Cytoplasmic side</orientation>
    </subcellularLocation>
    <text evidence="5">Localizes to the Z ring in an FtsZ-dependent manner. Targeted to the membrane through a conserved C-terminal amphipathic helix.</text>
</comment>
<dbReference type="HAMAP" id="MF_02033">
    <property type="entry name" value="FtsA"/>
    <property type="match status" value="1"/>
</dbReference>
<dbReference type="InterPro" id="IPR003494">
    <property type="entry name" value="SHS2_FtsA"/>
</dbReference>
<comment type="subunit">
    <text evidence="5">Self-interacts. Interacts with FtsZ.</text>
</comment>
<reference evidence="8 9" key="1">
    <citation type="submission" date="2017-09" db="EMBL/GenBank/DDBJ databases">
        <title>Depth-based differentiation of microbial function through sediment-hosted aquifers and enrichment of novel symbionts in the deep terrestrial subsurface.</title>
        <authorList>
            <person name="Probst A.J."/>
            <person name="Ladd B."/>
            <person name="Jarett J.K."/>
            <person name="Geller-Mcgrath D.E."/>
            <person name="Sieber C.M."/>
            <person name="Emerson J.B."/>
            <person name="Anantharaman K."/>
            <person name="Thomas B.C."/>
            <person name="Malmstrom R."/>
            <person name="Stieglmeier M."/>
            <person name="Klingl A."/>
            <person name="Woyke T."/>
            <person name="Ryan C.M."/>
            <person name="Banfield J.F."/>
        </authorList>
    </citation>
    <scope>NUCLEOTIDE SEQUENCE [LARGE SCALE GENOMIC DNA]</scope>
    <source>
        <strain evidence="8">CG10_big_fil_rev_8_21_14_0_10_31_9</strain>
    </source>
</reference>
<comment type="function">
    <text evidence="5 6">Cell division protein that is involved in the assembly of the Z ring. May serve as a membrane anchor for the Z ring.</text>
</comment>
<dbReference type="SMART" id="SM00842">
    <property type="entry name" value="FtsA"/>
    <property type="match status" value="1"/>
</dbReference>
<keyword evidence="2 5" id="KW-0132">Cell division</keyword>
<proteinExistence type="inferred from homology"/>
<comment type="caution">
    <text evidence="8">The sequence shown here is derived from an EMBL/GenBank/DDBJ whole genome shotgun (WGS) entry which is preliminary data.</text>
</comment>
<name>A0A2H0RCI1_9BACT</name>
<dbReference type="InterPro" id="IPR020823">
    <property type="entry name" value="Cell_div_FtsA"/>
</dbReference>
<keyword evidence="1 5" id="KW-1003">Cell membrane</keyword>
<evidence type="ECO:0000256" key="6">
    <source>
        <dbReference type="PIRNR" id="PIRNR003101"/>
    </source>
</evidence>
<feature type="domain" description="SHS2" evidence="7">
    <location>
        <begin position="3"/>
        <end position="192"/>
    </location>
</feature>